<sequence length="247" mass="27094">MGDLLVNFGPTSFMCILYLVLGSLSILCNILNLTIWMSSRDLRQKGLALLGGYLSTPITVRQCFQKYWPHSLILGTELPSFAMVLIALERLCAVLRPAAYNRFFTGRSKVILLSAVPLASVLSVGIGGLSIIGSAGDVVVQTQHCAIINSTARWYSTFHFTFIVLAYVVSFISIFTVWRISKRFSKGKVGGDNRMGVMLAITGSSIILVASESVVMMLIRWNICTFSDMVVAITYGMPAYVCSSLFM</sequence>
<dbReference type="WBParaSite" id="NBR_0001814201-mRNA-1">
    <property type="protein sequence ID" value="NBR_0001814201-mRNA-1"/>
    <property type="gene ID" value="NBR_0001814201"/>
</dbReference>
<accession>A0A158R3E9</accession>
<evidence type="ECO:0000256" key="1">
    <source>
        <dbReference type="SAM" id="Phobius"/>
    </source>
</evidence>
<keyword evidence="1" id="KW-0812">Transmembrane</keyword>
<organism evidence="4">
    <name type="scientific">Nippostrongylus brasiliensis</name>
    <name type="common">Rat hookworm</name>
    <dbReference type="NCBI Taxonomy" id="27835"/>
    <lineage>
        <taxon>Eukaryota</taxon>
        <taxon>Metazoa</taxon>
        <taxon>Ecdysozoa</taxon>
        <taxon>Nematoda</taxon>
        <taxon>Chromadorea</taxon>
        <taxon>Rhabditida</taxon>
        <taxon>Rhabditina</taxon>
        <taxon>Rhabditomorpha</taxon>
        <taxon>Strongyloidea</taxon>
        <taxon>Heligmosomidae</taxon>
        <taxon>Nippostrongylus</taxon>
    </lineage>
</organism>
<evidence type="ECO:0000313" key="2">
    <source>
        <dbReference type="EMBL" id="VDL81864.1"/>
    </source>
</evidence>
<dbReference type="Proteomes" id="UP000271162">
    <property type="component" value="Unassembled WGS sequence"/>
</dbReference>
<dbReference type="EMBL" id="UYSL01023202">
    <property type="protein sequence ID" value="VDL81864.1"/>
    <property type="molecule type" value="Genomic_DNA"/>
</dbReference>
<feature type="transmembrane region" description="Helical" evidence="1">
    <location>
        <begin position="199"/>
        <end position="223"/>
    </location>
</feature>
<evidence type="ECO:0000313" key="3">
    <source>
        <dbReference type="Proteomes" id="UP000271162"/>
    </source>
</evidence>
<reference evidence="2 3" key="2">
    <citation type="submission" date="2018-11" db="EMBL/GenBank/DDBJ databases">
        <authorList>
            <consortium name="Pathogen Informatics"/>
        </authorList>
    </citation>
    <scope>NUCLEOTIDE SEQUENCE [LARGE SCALE GENOMIC DNA]</scope>
</reference>
<reference evidence="4" key="1">
    <citation type="submission" date="2016-04" db="UniProtKB">
        <authorList>
            <consortium name="WormBaseParasite"/>
        </authorList>
    </citation>
    <scope>IDENTIFICATION</scope>
</reference>
<name>A0A158R3E9_NIPBR</name>
<protein>
    <submittedName>
        <fullName evidence="4">Serpentine receptor class gamma (inferred by orthology to a C. elegans protein)</fullName>
    </submittedName>
</protein>
<keyword evidence="1" id="KW-1133">Transmembrane helix</keyword>
<keyword evidence="1" id="KW-0472">Membrane</keyword>
<feature type="transmembrane region" description="Helical" evidence="1">
    <location>
        <begin position="110"/>
        <end position="132"/>
    </location>
</feature>
<dbReference type="Gene3D" id="1.20.1070.10">
    <property type="entry name" value="Rhodopsin 7-helix transmembrane proteins"/>
    <property type="match status" value="1"/>
</dbReference>
<feature type="transmembrane region" description="Helical" evidence="1">
    <location>
        <begin position="158"/>
        <end position="178"/>
    </location>
</feature>
<feature type="transmembrane region" description="Helical" evidence="1">
    <location>
        <begin position="229"/>
        <end position="246"/>
    </location>
</feature>
<dbReference type="AlphaFoldDB" id="A0A158R3E9"/>
<keyword evidence="3" id="KW-1185">Reference proteome</keyword>
<proteinExistence type="predicted"/>
<gene>
    <name evidence="2" type="ORF">NBR_LOCUS18143</name>
</gene>
<evidence type="ECO:0000313" key="4">
    <source>
        <dbReference type="WBParaSite" id="NBR_0001814201-mRNA-1"/>
    </source>
</evidence>
<feature type="transmembrane region" description="Helical" evidence="1">
    <location>
        <begin position="16"/>
        <end position="35"/>
    </location>
</feature>
<dbReference type="OMA" id="ITVRACF"/>